<evidence type="ECO:0000259" key="3">
    <source>
        <dbReference type="Pfam" id="PF01073"/>
    </source>
</evidence>
<sequence>MSEKRVLVVGGCGFVGYHIVNTFIQDSTWTSVHVMSRNPSSNHVEGAHYHSGSLTSFEQVRSLLADIRPSLIIHTASPAGFGDPGNKRYFHEINVKGTQTLLKAAIASEHVKAFIYTSSVEVMEGSSHNFVTEDAQIFTITSRTDYYAKTKAIADQAVLDANGMGGVRTLCLRLAGVYGERDSQAIPGALHTFQEGRHRYQIGDNKNLFDWLSATNAAQSHLLAAKGLLRQPEDGSGKVDGEAFLITDSNPVPFWTFQRQIWSAAGDRTTPGEITVIPAWFMLNLASAVEWLYWAFTLGLKRPKVLRRQIMTYTCKPRTYSIDKARERLGYKPVDDRDEQIQRGLEWALRKDKEAA</sequence>
<evidence type="ECO:0000313" key="4">
    <source>
        <dbReference type="EMBL" id="CAF9943833.1"/>
    </source>
</evidence>
<dbReference type="SUPFAM" id="SSF51735">
    <property type="entry name" value="NAD(P)-binding Rossmann-fold domains"/>
    <property type="match status" value="1"/>
</dbReference>
<dbReference type="InterPro" id="IPR002225">
    <property type="entry name" value="3Beta_OHSteriod_DH/Estase"/>
</dbReference>
<organism evidence="4 5">
    <name type="scientific">Alectoria fallacina</name>
    <dbReference type="NCBI Taxonomy" id="1903189"/>
    <lineage>
        <taxon>Eukaryota</taxon>
        <taxon>Fungi</taxon>
        <taxon>Dikarya</taxon>
        <taxon>Ascomycota</taxon>
        <taxon>Pezizomycotina</taxon>
        <taxon>Lecanoromycetes</taxon>
        <taxon>OSLEUM clade</taxon>
        <taxon>Lecanoromycetidae</taxon>
        <taxon>Lecanorales</taxon>
        <taxon>Lecanorineae</taxon>
        <taxon>Parmeliaceae</taxon>
        <taxon>Alectoria</taxon>
    </lineage>
</organism>
<keyword evidence="2" id="KW-0560">Oxidoreductase</keyword>
<dbReference type="GO" id="GO:0006694">
    <property type="term" value="P:steroid biosynthetic process"/>
    <property type="evidence" value="ECO:0007669"/>
    <property type="project" value="InterPro"/>
</dbReference>
<accession>A0A8H3PKU1</accession>
<comment type="caution">
    <text evidence="4">The sequence shown here is derived from an EMBL/GenBank/DDBJ whole genome shotgun (WGS) entry which is preliminary data.</text>
</comment>
<dbReference type="PANTHER" id="PTHR43245:SF51">
    <property type="entry name" value="SHORT CHAIN DEHYDROGENASE_REDUCTASE FAMILY 42E, MEMBER 2"/>
    <property type="match status" value="1"/>
</dbReference>
<dbReference type="PANTHER" id="PTHR43245">
    <property type="entry name" value="BIFUNCTIONAL POLYMYXIN RESISTANCE PROTEIN ARNA"/>
    <property type="match status" value="1"/>
</dbReference>
<evidence type="ECO:0000313" key="5">
    <source>
        <dbReference type="Proteomes" id="UP000664203"/>
    </source>
</evidence>
<proteinExistence type="inferred from homology"/>
<feature type="domain" description="3-beta hydroxysteroid dehydrogenase/isomerase" evidence="3">
    <location>
        <begin position="7"/>
        <end position="267"/>
    </location>
</feature>
<dbReference type="Gene3D" id="3.40.50.720">
    <property type="entry name" value="NAD(P)-binding Rossmann-like Domain"/>
    <property type="match status" value="1"/>
</dbReference>
<dbReference type="EMBL" id="CAJPDR010001342">
    <property type="protein sequence ID" value="CAF9943833.1"/>
    <property type="molecule type" value="Genomic_DNA"/>
</dbReference>
<evidence type="ECO:0000256" key="1">
    <source>
        <dbReference type="ARBA" id="ARBA00009219"/>
    </source>
</evidence>
<protein>
    <recommendedName>
        <fullName evidence="3">3-beta hydroxysteroid dehydrogenase/isomerase domain-containing protein</fullName>
    </recommendedName>
</protein>
<comment type="similarity">
    <text evidence="1">Belongs to the 3-beta-HSD family.</text>
</comment>
<dbReference type="InterPro" id="IPR036291">
    <property type="entry name" value="NAD(P)-bd_dom_sf"/>
</dbReference>
<dbReference type="Pfam" id="PF01073">
    <property type="entry name" value="3Beta_HSD"/>
    <property type="match status" value="1"/>
</dbReference>
<gene>
    <name evidence="4" type="ORF">ALECFALPRED_001466</name>
</gene>
<dbReference type="AlphaFoldDB" id="A0A8H3PKU1"/>
<reference evidence="4" key="1">
    <citation type="submission" date="2021-03" db="EMBL/GenBank/DDBJ databases">
        <authorList>
            <person name="Tagirdzhanova G."/>
        </authorList>
    </citation>
    <scope>NUCLEOTIDE SEQUENCE</scope>
</reference>
<name>A0A8H3PKU1_9LECA</name>
<evidence type="ECO:0000256" key="2">
    <source>
        <dbReference type="ARBA" id="ARBA00023002"/>
    </source>
</evidence>
<dbReference type="InterPro" id="IPR050177">
    <property type="entry name" value="Lipid_A_modif_metabolic_enz"/>
</dbReference>
<keyword evidence="5" id="KW-1185">Reference proteome</keyword>
<dbReference type="GO" id="GO:0016616">
    <property type="term" value="F:oxidoreductase activity, acting on the CH-OH group of donors, NAD or NADP as acceptor"/>
    <property type="evidence" value="ECO:0007669"/>
    <property type="project" value="InterPro"/>
</dbReference>
<dbReference type="OrthoDB" id="10058185at2759"/>
<dbReference type="Proteomes" id="UP000664203">
    <property type="component" value="Unassembled WGS sequence"/>
</dbReference>